<dbReference type="Gene3D" id="3.40.50.2300">
    <property type="match status" value="1"/>
</dbReference>
<dbReference type="InterPro" id="IPR020449">
    <property type="entry name" value="Tscrpt_reg_AraC-type_HTH"/>
</dbReference>
<dbReference type="Proteomes" id="UP000077355">
    <property type="component" value="Unassembled WGS sequence"/>
</dbReference>
<dbReference type="PANTHER" id="PTHR42713:SF3">
    <property type="entry name" value="TRANSCRIPTIONAL REGULATORY PROTEIN HPTR"/>
    <property type="match status" value="1"/>
</dbReference>
<keyword evidence="2" id="KW-0963">Cytoplasm</keyword>
<keyword evidence="12" id="KW-1185">Reference proteome</keyword>
<evidence type="ECO:0000259" key="9">
    <source>
        <dbReference type="PROSITE" id="PS01124"/>
    </source>
</evidence>
<dbReference type="InterPro" id="IPR009057">
    <property type="entry name" value="Homeodomain-like_sf"/>
</dbReference>
<gene>
    <name evidence="11" type="ORF">PBAT_12865</name>
</gene>
<dbReference type="Gene3D" id="1.10.10.60">
    <property type="entry name" value="Homeodomain-like"/>
    <property type="match status" value="2"/>
</dbReference>
<dbReference type="SMART" id="SM00448">
    <property type="entry name" value="REC"/>
    <property type="match status" value="1"/>
</dbReference>
<evidence type="ECO:0000256" key="4">
    <source>
        <dbReference type="ARBA" id="ARBA00023012"/>
    </source>
</evidence>
<evidence type="ECO:0000256" key="1">
    <source>
        <dbReference type="ARBA" id="ARBA00004496"/>
    </source>
</evidence>
<feature type="domain" description="HTH araC/xylS-type" evidence="9">
    <location>
        <begin position="448"/>
        <end position="546"/>
    </location>
</feature>
<evidence type="ECO:0000256" key="7">
    <source>
        <dbReference type="ARBA" id="ARBA00023163"/>
    </source>
</evidence>
<dbReference type="GO" id="GO:0003700">
    <property type="term" value="F:DNA-binding transcription factor activity"/>
    <property type="evidence" value="ECO:0007669"/>
    <property type="project" value="InterPro"/>
</dbReference>
<feature type="domain" description="Response regulatory" evidence="10">
    <location>
        <begin position="3"/>
        <end position="120"/>
    </location>
</feature>
<dbReference type="OrthoDB" id="9794370at2"/>
<dbReference type="PROSITE" id="PS00041">
    <property type="entry name" value="HTH_ARAC_FAMILY_1"/>
    <property type="match status" value="1"/>
</dbReference>
<proteinExistence type="predicted"/>
<keyword evidence="6 11" id="KW-0238">DNA-binding</keyword>
<evidence type="ECO:0000259" key="10">
    <source>
        <dbReference type="PROSITE" id="PS50110"/>
    </source>
</evidence>
<dbReference type="Pfam" id="PF12833">
    <property type="entry name" value="HTH_18"/>
    <property type="match status" value="1"/>
</dbReference>
<evidence type="ECO:0000256" key="8">
    <source>
        <dbReference type="PROSITE-ProRule" id="PRU00169"/>
    </source>
</evidence>
<dbReference type="InterPro" id="IPR011006">
    <property type="entry name" value="CheY-like_superfamily"/>
</dbReference>
<dbReference type="GO" id="GO:0000160">
    <property type="term" value="P:phosphorelay signal transduction system"/>
    <property type="evidence" value="ECO:0007669"/>
    <property type="project" value="UniProtKB-KW"/>
</dbReference>
<dbReference type="PROSITE" id="PS01124">
    <property type="entry name" value="HTH_ARAC_FAMILY_2"/>
    <property type="match status" value="1"/>
</dbReference>
<dbReference type="CDD" id="cd17536">
    <property type="entry name" value="REC_YesN-like"/>
    <property type="match status" value="1"/>
</dbReference>
<dbReference type="InterPro" id="IPR001789">
    <property type="entry name" value="Sig_transdc_resp-reg_receiver"/>
</dbReference>
<evidence type="ECO:0000256" key="6">
    <source>
        <dbReference type="ARBA" id="ARBA00023125"/>
    </source>
</evidence>
<organism evidence="11 12">
    <name type="scientific">Paenibacillus antarcticus</name>
    <dbReference type="NCBI Taxonomy" id="253703"/>
    <lineage>
        <taxon>Bacteria</taxon>
        <taxon>Bacillati</taxon>
        <taxon>Bacillota</taxon>
        <taxon>Bacilli</taxon>
        <taxon>Bacillales</taxon>
        <taxon>Paenibacillaceae</taxon>
        <taxon>Paenibacillus</taxon>
    </lineage>
</organism>
<dbReference type="InterPro" id="IPR018060">
    <property type="entry name" value="HTH_AraC"/>
</dbReference>
<dbReference type="EMBL" id="LVJI01000016">
    <property type="protein sequence ID" value="OAB45788.1"/>
    <property type="molecule type" value="Genomic_DNA"/>
</dbReference>
<evidence type="ECO:0000313" key="12">
    <source>
        <dbReference type="Proteomes" id="UP000077355"/>
    </source>
</evidence>
<evidence type="ECO:0000256" key="2">
    <source>
        <dbReference type="ARBA" id="ARBA00022490"/>
    </source>
</evidence>
<evidence type="ECO:0000256" key="5">
    <source>
        <dbReference type="ARBA" id="ARBA00023015"/>
    </source>
</evidence>
<dbReference type="AlphaFoldDB" id="A0A162KFN1"/>
<feature type="modified residue" description="4-aspartylphosphate" evidence="8">
    <location>
        <position position="55"/>
    </location>
</feature>
<dbReference type="SMART" id="SM00342">
    <property type="entry name" value="HTH_ARAC"/>
    <property type="match status" value="1"/>
</dbReference>
<keyword evidence="7" id="KW-0804">Transcription</keyword>
<dbReference type="SUPFAM" id="SSF52172">
    <property type="entry name" value="CheY-like"/>
    <property type="match status" value="1"/>
</dbReference>
<keyword evidence="4" id="KW-0902">Two-component regulatory system</keyword>
<dbReference type="GO" id="GO:0043565">
    <property type="term" value="F:sequence-specific DNA binding"/>
    <property type="evidence" value="ECO:0007669"/>
    <property type="project" value="InterPro"/>
</dbReference>
<sequence>MIELLLVDDESYVTESIAQTIKWNEMGVSQVYQASSAAEALELLEEQSIDIVITDIRMPEMDGLQLIETISSRWADTRCILLTGHSDFQYAKKAIQLQAFDYLLKPVDDDELIASVSNAIESLQDEWEQVERYQKLLYDRKSDLTVLRANLMYDLLLGRTLSSKIIRDKCKQYEIPLQGDEPALIMLIPLAKTFAEMDHLSISLMEYAIGNIAEELFSDHFHIWHCKAPHDCLIIMVAQKDTLRPSSNRGLDKESERRVKLTELVQTLQRSVSNYLKGDISIVLTEWFEFPIGISTAYRKGLSAIFMAEARGSHGLLFLEDIFQSKDSVNKSIEMLYKPPTLIHLLESKQWDAAQNKIDSVFQDMEQVCFMREHLYEVFLSVTNAFLYIAHKHGVFMHQIDHSGFDLFIDQRIIHSLDTLRNWSTEMMGKLKKELYTNDEYTNSYIIKQVHELVANDMGQDTSVKMIADKVFLHPVYLSKIYKSETGESLSDYMIRKRMERALYLLKNSNMKIYEITSELGYQNPQYFSKMFKKHYGVTPHEYREH</sequence>
<comment type="caution">
    <text evidence="11">The sequence shown here is derived from an EMBL/GenBank/DDBJ whole genome shotgun (WGS) entry which is preliminary data.</text>
</comment>
<accession>A0A162KFN1</accession>
<dbReference type="Pfam" id="PF00072">
    <property type="entry name" value="Response_reg"/>
    <property type="match status" value="1"/>
</dbReference>
<dbReference type="SUPFAM" id="SSF46689">
    <property type="entry name" value="Homeodomain-like"/>
    <property type="match status" value="1"/>
</dbReference>
<reference evidence="11 12" key="1">
    <citation type="submission" date="2016-03" db="EMBL/GenBank/DDBJ databases">
        <title>Draft genome sequence of Paenibacillus antarcticus CECT 5836.</title>
        <authorList>
            <person name="Shin S.-K."/>
            <person name="Yi H."/>
        </authorList>
    </citation>
    <scope>NUCLEOTIDE SEQUENCE [LARGE SCALE GENOMIC DNA]</scope>
    <source>
        <strain evidence="11 12">CECT 5836</strain>
    </source>
</reference>
<protein>
    <submittedName>
        <fullName evidence="11">DNA-binding response regulator</fullName>
    </submittedName>
</protein>
<name>A0A162KFN1_9BACL</name>
<dbReference type="RefSeq" id="WP_068650136.1">
    <property type="nucleotide sequence ID" value="NZ_CP043611.1"/>
</dbReference>
<keyword evidence="3 8" id="KW-0597">Phosphoprotein</keyword>
<comment type="subcellular location">
    <subcellularLocation>
        <location evidence="1">Cytoplasm</location>
    </subcellularLocation>
</comment>
<dbReference type="GO" id="GO:0005737">
    <property type="term" value="C:cytoplasm"/>
    <property type="evidence" value="ECO:0007669"/>
    <property type="project" value="UniProtKB-SubCell"/>
</dbReference>
<evidence type="ECO:0000313" key="11">
    <source>
        <dbReference type="EMBL" id="OAB45788.1"/>
    </source>
</evidence>
<keyword evidence="5" id="KW-0805">Transcription regulation</keyword>
<evidence type="ECO:0000256" key="3">
    <source>
        <dbReference type="ARBA" id="ARBA00022553"/>
    </source>
</evidence>
<dbReference type="PRINTS" id="PR00032">
    <property type="entry name" value="HTHARAC"/>
</dbReference>
<dbReference type="PROSITE" id="PS50110">
    <property type="entry name" value="RESPONSE_REGULATORY"/>
    <property type="match status" value="1"/>
</dbReference>
<dbReference type="InterPro" id="IPR018062">
    <property type="entry name" value="HTH_AraC-typ_CS"/>
</dbReference>
<dbReference type="PANTHER" id="PTHR42713">
    <property type="entry name" value="HISTIDINE KINASE-RELATED"/>
    <property type="match status" value="1"/>
</dbReference>
<dbReference type="InterPro" id="IPR051552">
    <property type="entry name" value="HptR"/>
</dbReference>